<name>A0A481NBA2_9POXV</name>
<protein>
    <submittedName>
        <fullName evidence="10">M019L</fullName>
    </submittedName>
</protein>
<dbReference type="GO" id="GO:0055036">
    <property type="term" value="C:virion membrane"/>
    <property type="evidence" value="ECO:0007669"/>
    <property type="project" value="UniProtKB-SubCell"/>
</dbReference>
<evidence type="ECO:0000256" key="8">
    <source>
        <dbReference type="ARBA" id="ARBA00034668"/>
    </source>
</evidence>
<dbReference type="EMBL" id="MK388136">
    <property type="protein sequence ID" value="QAV41599.1"/>
    <property type="molecule type" value="Genomic_DNA"/>
</dbReference>
<keyword evidence="3" id="KW-0261">Viral envelope protein</keyword>
<comment type="subcellular location">
    <subcellularLocation>
        <location evidence="1">Virion membrane</location>
        <topology evidence="1">Single-pass membrane protein</topology>
    </subcellularLocation>
</comment>
<feature type="transmembrane region" description="Helical" evidence="9">
    <location>
        <begin position="180"/>
        <end position="199"/>
    </location>
</feature>
<reference evidence="12 13" key="1">
    <citation type="journal article" date="2019" name="J. Virol.">
        <title>Punctuated evolution of myxoma virus: rapid and disjunct evolution of a recent viral lineage in Australia.</title>
        <authorList>
            <person name="Eden J.-S."/>
            <person name="Kerr P.J."/>
            <person name="Holmes E.C."/>
        </authorList>
    </citation>
    <scope>NUCLEOTIDE SEQUENCE [LARGE SCALE GENOMIC DNA]</scope>
    <source>
        <strain evidence="11">Aust/SA/Kangarilla/09-2015</strain>
        <strain evidence="10">Aust/SA/Monarto Zoo/11-2013</strain>
    </source>
</reference>
<evidence type="ECO:0000256" key="7">
    <source>
        <dbReference type="ARBA" id="ARBA00023157"/>
    </source>
</evidence>
<dbReference type="Pfam" id="PF02442">
    <property type="entry name" value="L1R_F9L"/>
    <property type="match status" value="1"/>
</dbReference>
<keyword evidence="3" id="KW-0946">Virion</keyword>
<evidence type="ECO:0000256" key="1">
    <source>
        <dbReference type="ARBA" id="ARBA00004381"/>
    </source>
</evidence>
<evidence type="ECO:0000256" key="9">
    <source>
        <dbReference type="SAM" id="Phobius"/>
    </source>
</evidence>
<keyword evidence="2 9" id="KW-0812">Transmembrane</keyword>
<keyword evidence="4" id="KW-0426">Late protein</keyword>
<evidence type="ECO:0000313" key="12">
    <source>
        <dbReference type="Proteomes" id="UP000291100"/>
    </source>
</evidence>
<keyword evidence="6 9" id="KW-0472">Membrane</keyword>
<dbReference type="Proteomes" id="UP000291100">
    <property type="component" value="Genome"/>
</dbReference>
<organism evidence="10 13">
    <name type="scientific">Myxoma virus</name>
    <dbReference type="NCBI Taxonomy" id="10273"/>
    <lineage>
        <taxon>Viruses</taxon>
        <taxon>Varidnaviria</taxon>
        <taxon>Bamfordvirae</taxon>
        <taxon>Nucleocytoviricota</taxon>
        <taxon>Pokkesviricetes</taxon>
        <taxon>Chitovirales</taxon>
        <taxon>Poxviridae</taxon>
        <taxon>Chordopoxvirinae</taxon>
        <taxon>Leporipoxvirus</taxon>
        <taxon>Leporipoxvirus myxoma</taxon>
    </lineage>
</organism>
<evidence type="ECO:0000256" key="2">
    <source>
        <dbReference type="ARBA" id="ARBA00022692"/>
    </source>
</evidence>
<accession>A0A481NBA2</accession>
<sequence length="215" mass="24454">MEPTAQLNTLYTLFVKRYLHNLSLYTTPVNATCAIHIGEIRGVFERCKLQVLNFCSSNKELSFKLLVKTFREISEILPDKERDALAKEIGIDLTKADDDPNQDVVRNCNASSDINNVIDIQKFDAGYCVAPENKHILLQIVNSGSAEANCVISSIVRATNKRALPDEFVNNRLRVSNRPWFIVFAVFVLIVFVICICSIKRKINLKYRYGSFLYV</sequence>
<comment type="function">
    <text evidence="8">Component of the entry fusion complex (EFC), which consists of 11 proteins. During cell infection, this complex mediates entry of the virion core into the host cytoplasm by a two-step mechanism consisting of lipid mixing of the viral and cellular membranes and subsequent pore formation.</text>
</comment>
<evidence type="ECO:0000313" key="10">
    <source>
        <dbReference type="EMBL" id="QAV37881.1"/>
    </source>
</evidence>
<dbReference type="EMBL" id="MK388114">
    <property type="protein sequence ID" value="QAV37881.1"/>
    <property type="molecule type" value="Genomic_DNA"/>
</dbReference>
<evidence type="ECO:0000313" key="11">
    <source>
        <dbReference type="EMBL" id="QAV41599.1"/>
    </source>
</evidence>
<dbReference type="Proteomes" id="UP000293012">
    <property type="component" value="Segment"/>
</dbReference>
<gene>
    <name evidence="10" type="primary">m019L</name>
</gene>
<evidence type="ECO:0000256" key="4">
    <source>
        <dbReference type="ARBA" id="ARBA00022921"/>
    </source>
</evidence>
<dbReference type="GO" id="GO:0019031">
    <property type="term" value="C:viral envelope"/>
    <property type="evidence" value="ECO:0007669"/>
    <property type="project" value="UniProtKB-KW"/>
</dbReference>
<evidence type="ECO:0000256" key="6">
    <source>
        <dbReference type="ARBA" id="ARBA00023136"/>
    </source>
</evidence>
<keyword evidence="7" id="KW-1015">Disulfide bond</keyword>
<evidence type="ECO:0000256" key="5">
    <source>
        <dbReference type="ARBA" id="ARBA00022989"/>
    </source>
</evidence>
<keyword evidence="5 9" id="KW-1133">Transmembrane helix</keyword>
<dbReference type="InterPro" id="IPR003472">
    <property type="entry name" value="Virion_mem_poxvirus_L1"/>
</dbReference>
<proteinExistence type="predicted"/>
<evidence type="ECO:0000313" key="13">
    <source>
        <dbReference type="Proteomes" id="UP000293012"/>
    </source>
</evidence>
<evidence type="ECO:0000256" key="3">
    <source>
        <dbReference type="ARBA" id="ARBA00022879"/>
    </source>
</evidence>